<dbReference type="RefSeq" id="WP_188367059.1">
    <property type="nucleotide sequence ID" value="NZ_BMDT01000002.1"/>
</dbReference>
<accession>A0A917N407</accession>
<evidence type="ECO:0000256" key="1">
    <source>
        <dbReference type="SAM" id="SignalP"/>
    </source>
</evidence>
<dbReference type="InterPro" id="IPR036699">
    <property type="entry name" value="YehR-like_sf"/>
</dbReference>
<reference evidence="2" key="1">
    <citation type="journal article" date="2014" name="Int. J. Syst. Evol. Microbiol.">
        <title>Complete genome sequence of Corynebacterium casei LMG S-19264T (=DSM 44701T), isolated from a smear-ripened cheese.</title>
        <authorList>
            <consortium name="US DOE Joint Genome Institute (JGI-PGF)"/>
            <person name="Walter F."/>
            <person name="Albersmeier A."/>
            <person name="Kalinowski J."/>
            <person name="Ruckert C."/>
        </authorList>
    </citation>
    <scope>NUCLEOTIDE SEQUENCE</scope>
    <source>
        <strain evidence="2">CCM 8433</strain>
    </source>
</reference>
<feature type="chain" id="PRO_5038876137" description="DUF1307 domain-containing protein" evidence="1">
    <location>
        <begin position="31"/>
        <end position="157"/>
    </location>
</feature>
<organism evidence="2 3">
    <name type="scientific">Enterococcus alcedinis</name>
    <dbReference type="NCBI Taxonomy" id="1274384"/>
    <lineage>
        <taxon>Bacteria</taxon>
        <taxon>Bacillati</taxon>
        <taxon>Bacillota</taxon>
        <taxon>Bacilli</taxon>
        <taxon>Lactobacillales</taxon>
        <taxon>Enterococcaceae</taxon>
        <taxon>Enterococcus</taxon>
    </lineage>
</organism>
<evidence type="ECO:0000313" key="3">
    <source>
        <dbReference type="Proteomes" id="UP000622610"/>
    </source>
</evidence>
<dbReference type="EMBL" id="BMDT01000002">
    <property type="protein sequence ID" value="GGI65225.1"/>
    <property type="molecule type" value="Genomic_DNA"/>
</dbReference>
<keyword evidence="1" id="KW-0732">Signal</keyword>
<dbReference type="PROSITE" id="PS51257">
    <property type="entry name" value="PROKAR_LIPOPROTEIN"/>
    <property type="match status" value="1"/>
</dbReference>
<evidence type="ECO:0008006" key="4">
    <source>
        <dbReference type="Google" id="ProtNLM"/>
    </source>
</evidence>
<gene>
    <name evidence="2" type="ORF">GCM10011482_08790</name>
</gene>
<dbReference type="Gene3D" id="3.30.1830.10">
    <property type="entry name" value="YehR-like"/>
    <property type="match status" value="1"/>
</dbReference>
<comment type="caution">
    <text evidence="2">The sequence shown here is derived from an EMBL/GenBank/DDBJ whole genome shotgun (WGS) entry which is preliminary data.</text>
</comment>
<dbReference type="Proteomes" id="UP000622610">
    <property type="component" value="Unassembled WGS sequence"/>
</dbReference>
<evidence type="ECO:0000313" key="2">
    <source>
        <dbReference type="EMBL" id="GGI65225.1"/>
    </source>
</evidence>
<dbReference type="PIRSF" id="PIRSF006187">
    <property type="entry name" value="DUF1307"/>
    <property type="match status" value="1"/>
</dbReference>
<dbReference type="AlphaFoldDB" id="A0A917N407"/>
<proteinExistence type="predicted"/>
<dbReference type="SUPFAM" id="SSF160704">
    <property type="entry name" value="YehR-like"/>
    <property type="match status" value="1"/>
</dbReference>
<dbReference type="Pfam" id="PF06998">
    <property type="entry name" value="DUF1307"/>
    <property type="match status" value="1"/>
</dbReference>
<feature type="signal peptide" evidence="1">
    <location>
        <begin position="1"/>
        <end position="30"/>
    </location>
</feature>
<reference evidence="2" key="2">
    <citation type="submission" date="2020-09" db="EMBL/GenBank/DDBJ databases">
        <authorList>
            <person name="Sun Q."/>
            <person name="Sedlacek I."/>
        </authorList>
    </citation>
    <scope>NUCLEOTIDE SEQUENCE</scope>
    <source>
        <strain evidence="2">CCM 8433</strain>
    </source>
</reference>
<sequence>MKQPIKKGFFSLLFFVLLVLFTACSPGSDAKPQSKTFINESPEMTTEMIYTYEGDKVIHQKTTNTMPYSSLGVTTQEEAKAILDPIVEQYQGYEGLTETIDYQENQFIEVVEVDYLVVDIEAIRNIPGMTFEGDVSNGISLKRSEEMLLENGFIEKE</sequence>
<name>A0A917N407_9ENTE</name>
<protein>
    <recommendedName>
        <fullName evidence="4">DUF1307 domain-containing protein</fullName>
    </recommendedName>
</protein>
<keyword evidence="3" id="KW-1185">Reference proteome</keyword>
<dbReference type="InterPro" id="IPR009736">
    <property type="entry name" value="DUF1307"/>
</dbReference>